<dbReference type="Proteomes" id="UP000287601">
    <property type="component" value="Chromosome"/>
</dbReference>
<gene>
    <name evidence="1" type="ORF">EQM06_02400</name>
</gene>
<evidence type="ECO:0000313" key="1">
    <source>
        <dbReference type="EMBL" id="QAT42174.1"/>
    </source>
</evidence>
<dbReference type="SUPFAM" id="SSF56507">
    <property type="entry name" value="Methionine synthase activation domain-like"/>
    <property type="match status" value="1"/>
</dbReference>
<dbReference type="KEGG" id="amij:EQM06_02400"/>
<dbReference type="AlphaFoldDB" id="A0A410PTD7"/>
<proteinExistence type="predicted"/>
<evidence type="ECO:0000313" key="2">
    <source>
        <dbReference type="Proteomes" id="UP000287601"/>
    </source>
</evidence>
<keyword evidence="2" id="KW-1185">Reference proteome</keyword>
<dbReference type="GO" id="GO:0008705">
    <property type="term" value="F:methionine synthase activity"/>
    <property type="evidence" value="ECO:0007669"/>
    <property type="project" value="InterPro"/>
</dbReference>
<dbReference type="OrthoDB" id="9816190at2"/>
<evidence type="ECO:0008006" key="3">
    <source>
        <dbReference type="Google" id="ProtNLM"/>
    </source>
</evidence>
<dbReference type="Gene3D" id="3.40.109.40">
    <property type="match status" value="1"/>
</dbReference>
<dbReference type="InterPro" id="IPR017342">
    <property type="entry name" value="S-AdoMet-dep_Met_synth_prd"/>
</dbReference>
<dbReference type="InterPro" id="IPR037010">
    <property type="entry name" value="VitB12-dep_Met_synth_activ_sf"/>
</dbReference>
<sequence length="244" mass="26864">MKITIPEEISPSFIYACMGFGQKEPDPDSLKLIQTCSRLVLDTAVPHAVCQEFPLRFTEDLGEAYVIHPKNKLAGSAVAKHLAGCESCILMAVTLGVQMDRLIRRAQVTDMAKAVALDACASSLIEDLCDQLQLRMTEAYHKKGMALTARFSPGYGDLPLEAQDVFSNLLNMERKIGLTKSSEHLLIPRKSVTAVIGILPEEKARDSRKGGTGRKNEKAQTACETCERRDSCLFRINGGYCGRR</sequence>
<accession>A0A410PTD7</accession>
<name>A0A410PTD7_9FIRM</name>
<organism evidence="1 2">
    <name type="scientific">Aminipila luticellarii</name>
    <dbReference type="NCBI Taxonomy" id="2507160"/>
    <lineage>
        <taxon>Bacteria</taxon>
        <taxon>Bacillati</taxon>
        <taxon>Bacillota</taxon>
        <taxon>Clostridia</taxon>
        <taxon>Peptostreptococcales</taxon>
        <taxon>Anaerovoracaceae</taxon>
        <taxon>Aminipila</taxon>
    </lineage>
</organism>
<dbReference type="PIRSF" id="PIRSF037984">
    <property type="entry name" value="Met_synth_TM0269_prd"/>
    <property type="match status" value="1"/>
</dbReference>
<reference evidence="1 2" key="1">
    <citation type="submission" date="2019-01" db="EMBL/GenBank/DDBJ databases">
        <title>Draft genomes of a novel of Aminipila strains.</title>
        <authorList>
            <person name="Ma S."/>
        </authorList>
    </citation>
    <scope>NUCLEOTIDE SEQUENCE [LARGE SCALE GENOMIC DNA]</scope>
    <source>
        <strain evidence="2">JN-39</strain>
    </source>
</reference>
<protein>
    <recommendedName>
        <fullName evidence="3">Vitamin B12 dependent methionine synthase, activation domain</fullName>
    </recommendedName>
</protein>
<dbReference type="EMBL" id="CP035281">
    <property type="protein sequence ID" value="QAT42174.1"/>
    <property type="molecule type" value="Genomic_DNA"/>
</dbReference>